<evidence type="ECO:0000313" key="2">
    <source>
        <dbReference type="Proteomes" id="UP000030104"/>
    </source>
</evidence>
<dbReference type="HOGENOM" id="CLU_079100_0_0_1"/>
<comment type="caution">
    <text evidence="1">The sequence shown here is derived from an EMBL/GenBank/DDBJ whole genome shotgun (WGS) entry which is preliminary data.</text>
</comment>
<protein>
    <submittedName>
        <fullName evidence="1">Uncharacterized protein</fullName>
    </submittedName>
</protein>
<name>A0A0A2KN20_PENIT</name>
<dbReference type="EMBL" id="JQGA01001214">
    <property type="protein sequence ID" value="KGO68291.1"/>
    <property type="molecule type" value="Genomic_DNA"/>
</dbReference>
<organism evidence="1 2">
    <name type="scientific">Penicillium italicum</name>
    <name type="common">Blue mold</name>
    <dbReference type="NCBI Taxonomy" id="40296"/>
    <lineage>
        <taxon>Eukaryota</taxon>
        <taxon>Fungi</taxon>
        <taxon>Dikarya</taxon>
        <taxon>Ascomycota</taxon>
        <taxon>Pezizomycotina</taxon>
        <taxon>Eurotiomycetes</taxon>
        <taxon>Eurotiomycetidae</taxon>
        <taxon>Eurotiales</taxon>
        <taxon>Aspergillaceae</taxon>
        <taxon>Penicillium</taxon>
    </lineage>
</organism>
<dbReference type="Proteomes" id="UP000030104">
    <property type="component" value="Unassembled WGS sequence"/>
</dbReference>
<keyword evidence="2" id="KW-1185">Reference proteome</keyword>
<reference evidence="1 2" key="1">
    <citation type="journal article" date="2015" name="Mol. Plant Microbe Interact.">
        <title>Genome, transcriptome, and functional analyses of Penicillium expansum provide new insights into secondary metabolism and pathogenicity.</title>
        <authorList>
            <person name="Ballester A.R."/>
            <person name="Marcet-Houben M."/>
            <person name="Levin E."/>
            <person name="Sela N."/>
            <person name="Selma-Lazaro C."/>
            <person name="Carmona L."/>
            <person name="Wisniewski M."/>
            <person name="Droby S."/>
            <person name="Gonzalez-Candelas L."/>
            <person name="Gabaldon T."/>
        </authorList>
    </citation>
    <scope>NUCLEOTIDE SEQUENCE [LARGE SCALE GENOMIC DNA]</scope>
    <source>
        <strain evidence="1 2">PHI-1</strain>
    </source>
</reference>
<dbReference type="AlphaFoldDB" id="A0A0A2KN20"/>
<proteinExistence type="predicted"/>
<accession>A0A0A2KN20</accession>
<dbReference type="OrthoDB" id="3259529at2759"/>
<gene>
    <name evidence="1" type="ORF">PITC_066580</name>
</gene>
<evidence type="ECO:0000313" key="1">
    <source>
        <dbReference type="EMBL" id="KGO68291.1"/>
    </source>
</evidence>
<sequence length="168" mass="19145">MEYDIFTQYKKGFPALRVKSHPDLAIMLFPDTFFHLSPVEQTIISRSERSDVSIYSRQILDLVPGKALEILPFPRLSPYFIGLCRKFFESGDDMARIAAEQLVGGMKLDEAWIQLNLSKAPPKVQYLASVLVDERVSSVDEFWDAQMSLFMASDREEELQCIPGSGFQ</sequence>